<feature type="domain" description="Nitroreductase" evidence="3">
    <location>
        <begin position="4"/>
        <end position="173"/>
    </location>
</feature>
<dbReference type="PANTHER" id="PTHR43673">
    <property type="entry name" value="NAD(P)H NITROREDUCTASE YDGI-RELATED"/>
    <property type="match status" value="1"/>
</dbReference>
<dbReference type="STRING" id="1603606.DSOUD_1172"/>
<dbReference type="SUPFAM" id="SSF55469">
    <property type="entry name" value="FMN-dependent nitroreductase-like"/>
    <property type="match status" value="1"/>
</dbReference>
<dbReference type="Pfam" id="PF00881">
    <property type="entry name" value="Nitroreductase"/>
    <property type="match status" value="1"/>
</dbReference>
<dbReference type="InterPro" id="IPR029479">
    <property type="entry name" value="Nitroreductase"/>
</dbReference>
<name>A0A0M3QFF0_9BACT</name>
<dbReference type="PATRIC" id="fig|1603606.3.peg.1279"/>
<accession>A0A0M3QFF0</accession>
<reference evidence="4 5" key="1">
    <citation type="submission" date="2015-07" db="EMBL/GenBank/DDBJ databases">
        <title>Isolation and Genomic Characterization of a Novel Halophilic Metal-Reducing Deltaproteobacterium from the Deep Subsurface.</title>
        <authorList>
            <person name="Badalamenti J.P."/>
            <person name="Summers Z.M."/>
            <person name="Gralnick J.A."/>
            <person name="Bond D.R."/>
        </authorList>
    </citation>
    <scope>NUCLEOTIDE SEQUENCE [LARGE SCALE GENOMIC DNA]</scope>
    <source>
        <strain evidence="4 5">WTL</strain>
    </source>
</reference>
<protein>
    <submittedName>
        <fullName evidence="4">Nitroreductase</fullName>
    </submittedName>
</protein>
<organism evidence="4 5">
    <name type="scientific">Desulfuromonas soudanensis</name>
    <dbReference type="NCBI Taxonomy" id="1603606"/>
    <lineage>
        <taxon>Bacteria</taxon>
        <taxon>Pseudomonadati</taxon>
        <taxon>Thermodesulfobacteriota</taxon>
        <taxon>Desulfuromonadia</taxon>
        <taxon>Desulfuromonadales</taxon>
        <taxon>Desulfuromonadaceae</taxon>
        <taxon>Desulfuromonas</taxon>
    </lineage>
</organism>
<dbReference type="OrthoDB" id="9802510at2"/>
<gene>
    <name evidence="4" type="ORF">DSOUD_1172</name>
</gene>
<evidence type="ECO:0000313" key="5">
    <source>
        <dbReference type="Proteomes" id="UP000057158"/>
    </source>
</evidence>
<dbReference type="PANTHER" id="PTHR43673:SF10">
    <property type="entry name" value="NADH DEHYDROGENASE_NAD(P)H NITROREDUCTASE XCC3605-RELATED"/>
    <property type="match status" value="1"/>
</dbReference>
<dbReference type="InterPro" id="IPR000415">
    <property type="entry name" value="Nitroreductase-like"/>
</dbReference>
<keyword evidence="5" id="KW-1185">Reference proteome</keyword>
<dbReference type="AlphaFoldDB" id="A0A0M3QFF0"/>
<sequence>MNVIQQRRSVRLFEDKAVSESDLQNVLDAANHAPSAHNQQSWRFIVVSGEKKRELAGLVNEKAAGFPKASSALLRMASRSISSAPVVVGVVTTGEMTRHATGLFSPDQKKARDFFRTMEIQSSAAAIQNLLLAATALRLSSVWLGILILINEDVLNLFEETEGELMAVIPLGYSEKVKAMPPKKSLETRVKYIHR</sequence>
<dbReference type="EMBL" id="CP010802">
    <property type="protein sequence ID" value="ALC15953.1"/>
    <property type="molecule type" value="Genomic_DNA"/>
</dbReference>
<dbReference type="Gene3D" id="3.40.109.10">
    <property type="entry name" value="NADH Oxidase"/>
    <property type="match status" value="1"/>
</dbReference>
<evidence type="ECO:0000313" key="4">
    <source>
        <dbReference type="EMBL" id="ALC15953.1"/>
    </source>
</evidence>
<proteinExistence type="inferred from homology"/>
<comment type="similarity">
    <text evidence="1">Belongs to the nitroreductase family.</text>
</comment>
<evidence type="ECO:0000256" key="2">
    <source>
        <dbReference type="ARBA" id="ARBA00023002"/>
    </source>
</evidence>
<evidence type="ECO:0000259" key="3">
    <source>
        <dbReference type="Pfam" id="PF00881"/>
    </source>
</evidence>
<dbReference type="KEGG" id="des:DSOUD_1172"/>
<dbReference type="CDD" id="cd02062">
    <property type="entry name" value="Nitro_FMN_reductase"/>
    <property type="match status" value="1"/>
</dbReference>
<keyword evidence="2" id="KW-0560">Oxidoreductase</keyword>
<evidence type="ECO:0000256" key="1">
    <source>
        <dbReference type="ARBA" id="ARBA00007118"/>
    </source>
</evidence>
<dbReference type="GO" id="GO:0016491">
    <property type="term" value="F:oxidoreductase activity"/>
    <property type="evidence" value="ECO:0007669"/>
    <property type="project" value="UniProtKB-KW"/>
</dbReference>
<dbReference type="Proteomes" id="UP000057158">
    <property type="component" value="Chromosome"/>
</dbReference>